<dbReference type="EMBL" id="CACRXK020028062">
    <property type="protein sequence ID" value="CAB4041276.1"/>
    <property type="molecule type" value="Genomic_DNA"/>
</dbReference>
<feature type="non-terminal residue" evidence="1">
    <location>
        <position position="186"/>
    </location>
</feature>
<sequence>MVEKIVKNELGNCADKDILKKCLKFLSEDPNLRKMWQKLLGSKDNDTFRAGSVILLQRIVTMFLKSKQQIIREQLQLKANKQSSSLRQTVCKGQKPKEKLCKPIECLVAFRGSPTDASTVLAFLNDVFLKSEPSTILSKLHGNELTAILQSLGLPGLNGKGKNRQIELLVKHHASGKNWNILFPEK</sequence>
<reference evidence="1" key="1">
    <citation type="submission" date="2020-04" db="EMBL/GenBank/DDBJ databases">
        <authorList>
            <person name="Alioto T."/>
            <person name="Alioto T."/>
            <person name="Gomez Garrido J."/>
        </authorList>
    </citation>
    <scope>NUCLEOTIDE SEQUENCE</scope>
    <source>
        <strain evidence="1">A484AB</strain>
    </source>
</reference>
<dbReference type="AlphaFoldDB" id="A0A7D9K4H4"/>
<keyword evidence="2" id="KW-1185">Reference proteome</keyword>
<accession>A0A7D9K4H4</accession>
<dbReference type="Proteomes" id="UP001152795">
    <property type="component" value="Unassembled WGS sequence"/>
</dbReference>
<evidence type="ECO:0000313" key="2">
    <source>
        <dbReference type="Proteomes" id="UP001152795"/>
    </source>
</evidence>
<evidence type="ECO:0000313" key="1">
    <source>
        <dbReference type="EMBL" id="CAB4041276.1"/>
    </source>
</evidence>
<comment type="caution">
    <text evidence="1">The sequence shown here is derived from an EMBL/GenBank/DDBJ whole genome shotgun (WGS) entry which is preliminary data.</text>
</comment>
<protein>
    <submittedName>
        <fullName evidence="1">Uncharacterized protein</fullName>
    </submittedName>
</protein>
<gene>
    <name evidence="1" type="ORF">PACLA_8A063632</name>
</gene>
<proteinExistence type="predicted"/>
<name>A0A7D9K4H4_PARCT</name>
<organism evidence="1 2">
    <name type="scientific">Paramuricea clavata</name>
    <name type="common">Red gorgonian</name>
    <name type="synonym">Violescent sea-whip</name>
    <dbReference type="NCBI Taxonomy" id="317549"/>
    <lineage>
        <taxon>Eukaryota</taxon>
        <taxon>Metazoa</taxon>
        <taxon>Cnidaria</taxon>
        <taxon>Anthozoa</taxon>
        <taxon>Octocorallia</taxon>
        <taxon>Malacalcyonacea</taxon>
        <taxon>Plexauridae</taxon>
        <taxon>Paramuricea</taxon>
    </lineage>
</organism>